<sequence>MDMATKEANEMLLRGKEALEMAGNMKRECKLTALDSLQSLYEMFMALALQMIKDQLNTLQRGFAQKICKAYRTVSLTSALVISSPLPLDLRIKEAFSVYQTRKQGTLDYLPPGREFENCVNHLDQPHPSKLVKLV</sequence>
<proteinExistence type="predicted"/>
<accession>A0A8S3XPI6</accession>
<dbReference type="AlphaFoldDB" id="A0A8S3XPI6"/>
<gene>
    <name evidence="1" type="ORF">PAPOLLO_LOCUS19477</name>
</gene>
<dbReference type="EMBL" id="CAJQZP010001208">
    <property type="protein sequence ID" value="CAG5030453.1"/>
    <property type="molecule type" value="Genomic_DNA"/>
</dbReference>
<keyword evidence="2" id="KW-1185">Reference proteome</keyword>
<dbReference type="Proteomes" id="UP000691718">
    <property type="component" value="Unassembled WGS sequence"/>
</dbReference>
<reference evidence="1" key="1">
    <citation type="submission" date="2021-04" db="EMBL/GenBank/DDBJ databases">
        <authorList>
            <person name="Tunstrom K."/>
        </authorList>
    </citation>
    <scope>NUCLEOTIDE SEQUENCE</scope>
</reference>
<evidence type="ECO:0000313" key="1">
    <source>
        <dbReference type="EMBL" id="CAG5030453.1"/>
    </source>
</evidence>
<evidence type="ECO:0000313" key="2">
    <source>
        <dbReference type="Proteomes" id="UP000691718"/>
    </source>
</evidence>
<protein>
    <submittedName>
        <fullName evidence="1">(apollo) hypothetical protein</fullName>
    </submittedName>
</protein>
<organism evidence="1 2">
    <name type="scientific">Parnassius apollo</name>
    <name type="common">Apollo butterfly</name>
    <name type="synonym">Papilio apollo</name>
    <dbReference type="NCBI Taxonomy" id="110799"/>
    <lineage>
        <taxon>Eukaryota</taxon>
        <taxon>Metazoa</taxon>
        <taxon>Ecdysozoa</taxon>
        <taxon>Arthropoda</taxon>
        <taxon>Hexapoda</taxon>
        <taxon>Insecta</taxon>
        <taxon>Pterygota</taxon>
        <taxon>Neoptera</taxon>
        <taxon>Endopterygota</taxon>
        <taxon>Lepidoptera</taxon>
        <taxon>Glossata</taxon>
        <taxon>Ditrysia</taxon>
        <taxon>Papilionoidea</taxon>
        <taxon>Papilionidae</taxon>
        <taxon>Parnassiinae</taxon>
        <taxon>Parnassini</taxon>
        <taxon>Parnassius</taxon>
        <taxon>Parnassius</taxon>
    </lineage>
</organism>
<comment type="caution">
    <text evidence="1">The sequence shown here is derived from an EMBL/GenBank/DDBJ whole genome shotgun (WGS) entry which is preliminary data.</text>
</comment>
<dbReference type="OrthoDB" id="411823at2759"/>
<name>A0A8S3XPI6_PARAO</name>